<evidence type="ECO:0000256" key="4">
    <source>
        <dbReference type="ARBA" id="ARBA00023125"/>
    </source>
</evidence>
<evidence type="ECO:0000313" key="9">
    <source>
        <dbReference type="EMBL" id="GLX70552.1"/>
    </source>
</evidence>
<dbReference type="SUPFAM" id="SSF88946">
    <property type="entry name" value="Sigma2 domain of RNA polymerase sigma factors"/>
    <property type="match status" value="1"/>
</dbReference>
<evidence type="ECO:0000259" key="8">
    <source>
        <dbReference type="Pfam" id="PF08281"/>
    </source>
</evidence>
<proteinExistence type="inferred from homology"/>
<reference evidence="9 10" key="1">
    <citation type="submission" date="2023-03" db="EMBL/GenBank/DDBJ databases">
        <title>Draft genome sequence of the bacteria which degrade cell wall of Tricholomamatutake.</title>
        <authorList>
            <person name="Konishi Y."/>
            <person name="Fukuta Y."/>
            <person name="Shirasaka N."/>
        </authorList>
    </citation>
    <scope>NUCLEOTIDE SEQUENCE [LARGE SCALE GENOMIC DNA]</scope>
    <source>
        <strain evidence="10">mu1</strain>
    </source>
</reference>
<dbReference type="NCBIfam" id="TIGR02937">
    <property type="entry name" value="sigma70-ECF"/>
    <property type="match status" value="1"/>
</dbReference>
<dbReference type="InterPro" id="IPR014284">
    <property type="entry name" value="RNA_pol_sigma-70_dom"/>
</dbReference>
<evidence type="ECO:0000256" key="1">
    <source>
        <dbReference type="ARBA" id="ARBA00010641"/>
    </source>
</evidence>
<keyword evidence="5" id="KW-0804">Transcription</keyword>
<keyword evidence="2" id="KW-0805">Transcription regulation</keyword>
<dbReference type="SUPFAM" id="SSF88659">
    <property type="entry name" value="Sigma3 and sigma4 domains of RNA polymerase sigma factors"/>
    <property type="match status" value="1"/>
</dbReference>
<evidence type="ECO:0000256" key="2">
    <source>
        <dbReference type="ARBA" id="ARBA00023015"/>
    </source>
</evidence>
<evidence type="ECO:0000313" key="10">
    <source>
        <dbReference type="Proteomes" id="UP001157114"/>
    </source>
</evidence>
<name>A0ABQ6GNF7_9BACL</name>
<dbReference type="RefSeq" id="WP_284241326.1">
    <property type="nucleotide sequence ID" value="NZ_BSSQ01000019.1"/>
</dbReference>
<organism evidence="9 10">
    <name type="scientific">Paenibacillus glycanilyticus</name>
    <dbReference type="NCBI Taxonomy" id="126569"/>
    <lineage>
        <taxon>Bacteria</taxon>
        <taxon>Bacillati</taxon>
        <taxon>Bacillota</taxon>
        <taxon>Bacilli</taxon>
        <taxon>Bacillales</taxon>
        <taxon>Paenibacillaceae</taxon>
        <taxon>Paenibacillus</taxon>
    </lineage>
</organism>
<dbReference type="Proteomes" id="UP001157114">
    <property type="component" value="Unassembled WGS sequence"/>
</dbReference>
<dbReference type="Gene3D" id="1.10.1740.10">
    <property type="match status" value="1"/>
</dbReference>
<keyword evidence="3" id="KW-0731">Sigma factor</keyword>
<dbReference type="InterPro" id="IPR013324">
    <property type="entry name" value="RNA_pol_sigma_r3/r4-like"/>
</dbReference>
<dbReference type="Gene3D" id="1.10.10.10">
    <property type="entry name" value="Winged helix-like DNA-binding domain superfamily/Winged helix DNA-binding domain"/>
    <property type="match status" value="1"/>
</dbReference>
<dbReference type="InterPro" id="IPR039425">
    <property type="entry name" value="RNA_pol_sigma-70-like"/>
</dbReference>
<gene>
    <name evidence="9" type="ORF">MU1_48980</name>
</gene>
<evidence type="ECO:0000256" key="5">
    <source>
        <dbReference type="ARBA" id="ARBA00023163"/>
    </source>
</evidence>
<evidence type="ECO:0008006" key="11">
    <source>
        <dbReference type="Google" id="ProtNLM"/>
    </source>
</evidence>
<dbReference type="InterPro" id="IPR007627">
    <property type="entry name" value="RNA_pol_sigma70_r2"/>
</dbReference>
<keyword evidence="4" id="KW-0238">DNA-binding</keyword>
<dbReference type="InterPro" id="IPR013325">
    <property type="entry name" value="RNA_pol_sigma_r2"/>
</dbReference>
<evidence type="ECO:0000259" key="7">
    <source>
        <dbReference type="Pfam" id="PF04542"/>
    </source>
</evidence>
<comment type="caution">
    <text evidence="9">The sequence shown here is derived from an EMBL/GenBank/DDBJ whole genome shotgun (WGS) entry which is preliminary data.</text>
</comment>
<dbReference type="PANTHER" id="PTHR43133:SF8">
    <property type="entry name" value="RNA POLYMERASE SIGMA FACTOR HI_1459-RELATED"/>
    <property type="match status" value="1"/>
</dbReference>
<keyword evidence="10" id="KW-1185">Reference proteome</keyword>
<protein>
    <recommendedName>
        <fullName evidence="11">RNA polymerase sigma factor</fullName>
    </recommendedName>
</protein>
<dbReference type="Pfam" id="PF04542">
    <property type="entry name" value="Sigma70_r2"/>
    <property type="match status" value="1"/>
</dbReference>
<evidence type="ECO:0000256" key="6">
    <source>
        <dbReference type="SAM" id="MobiDB-lite"/>
    </source>
</evidence>
<comment type="similarity">
    <text evidence="1">Belongs to the sigma-70 factor family. ECF subfamily.</text>
</comment>
<feature type="region of interest" description="Disordered" evidence="6">
    <location>
        <begin position="219"/>
        <end position="239"/>
    </location>
</feature>
<dbReference type="PANTHER" id="PTHR43133">
    <property type="entry name" value="RNA POLYMERASE ECF-TYPE SIGMA FACTO"/>
    <property type="match status" value="1"/>
</dbReference>
<dbReference type="Pfam" id="PF08281">
    <property type="entry name" value="Sigma70_r4_2"/>
    <property type="match status" value="1"/>
</dbReference>
<feature type="domain" description="RNA polymerase sigma factor 70 region 4 type 2" evidence="8">
    <location>
        <begin position="105"/>
        <end position="157"/>
    </location>
</feature>
<accession>A0ABQ6GNF7</accession>
<feature type="domain" description="RNA polymerase sigma-70 region 2" evidence="7">
    <location>
        <begin position="14"/>
        <end position="77"/>
    </location>
</feature>
<dbReference type="InterPro" id="IPR013249">
    <property type="entry name" value="RNA_pol_sigma70_r4_t2"/>
</dbReference>
<evidence type="ECO:0000256" key="3">
    <source>
        <dbReference type="ARBA" id="ARBA00023082"/>
    </source>
</evidence>
<dbReference type="EMBL" id="BSSQ01000019">
    <property type="protein sequence ID" value="GLX70552.1"/>
    <property type="molecule type" value="Genomic_DNA"/>
</dbReference>
<dbReference type="InterPro" id="IPR036388">
    <property type="entry name" value="WH-like_DNA-bd_sf"/>
</dbReference>
<sequence length="239" mass="26475">MADPTMNKDNKEWERLQGVLSRYCIGLTKTRAEAEDLAQETWLKAIESLSLPNHANPDAYMLRIARNTWIDRVRRQSTQVRIMESVRSSAKKHELPDESKLGSEMAMQAIMEYLSPLQQAVFLLRDVFGYSAQETALRLGISIGAAKAALHRARAALPSVRHAIHQGTLPYPDDEGLRHVLRALAIAYEGGDVDAMLTLVQQGELEPASAIAVLQSRRQQSSGVSSHRRNPALPMALAA</sequence>